<keyword evidence="4" id="KW-1185">Reference proteome</keyword>
<dbReference type="FunFam" id="3.30.70.270:FF:000001">
    <property type="entry name" value="Diguanylate cyclase domain protein"/>
    <property type="match status" value="1"/>
</dbReference>
<proteinExistence type="predicted"/>
<gene>
    <name evidence="3" type="ORF">EV385_5594</name>
</gene>
<dbReference type="Gene3D" id="1.25.40.10">
    <property type="entry name" value="Tetratricopeptide repeat domain"/>
    <property type="match status" value="1"/>
</dbReference>
<dbReference type="GO" id="GO:1902201">
    <property type="term" value="P:negative regulation of bacterial-type flagellum-dependent cell motility"/>
    <property type="evidence" value="ECO:0007669"/>
    <property type="project" value="TreeGrafter"/>
</dbReference>
<evidence type="ECO:0000313" key="4">
    <source>
        <dbReference type="Proteomes" id="UP000292564"/>
    </source>
</evidence>
<feature type="domain" description="GGDEF" evidence="2">
    <location>
        <begin position="382"/>
        <end position="519"/>
    </location>
</feature>
<dbReference type="PROSITE" id="PS50887">
    <property type="entry name" value="GGDEF"/>
    <property type="match status" value="1"/>
</dbReference>
<protein>
    <submittedName>
        <fullName evidence="3">Diguanylate cyclase (GGDEF)-like protein</fullName>
    </submittedName>
</protein>
<comment type="caution">
    <text evidence="3">The sequence shown here is derived from an EMBL/GenBank/DDBJ whole genome shotgun (WGS) entry which is preliminary data.</text>
</comment>
<dbReference type="SUPFAM" id="SSF48452">
    <property type="entry name" value="TPR-like"/>
    <property type="match status" value="2"/>
</dbReference>
<dbReference type="GO" id="GO:0052621">
    <property type="term" value="F:diguanylate cyclase activity"/>
    <property type="evidence" value="ECO:0007669"/>
    <property type="project" value="TreeGrafter"/>
</dbReference>
<dbReference type="PANTHER" id="PTHR45138">
    <property type="entry name" value="REGULATORY COMPONENTS OF SENSORY TRANSDUCTION SYSTEM"/>
    <property type="match status" value="1"/>
</dbReference>
<dbReference type="InterPro" id="IPR000160">
    <property type="entry name" value="GGDEF_dom"/>
</dbReference>
<evidence type="ECO:0000256" key="1">
    <source>
        <dbReference type="SAM" id="MobiDB-lite"/>
    </source>
</evidence>
<dbReference type="EMBL" id="SHKY01000001">
    <property type="protein sequence ID" value="RZU53662.1"/>
    <property type="molecule type" value="Genomic_DNA"/>
</dbReference>
<name>A0A4Q7ZR89_9ACTN</name>
<feature type="compositionally biased region" description="Basic and acidic residues" evidence="1">
    <location>
        <begin position="519"/>
        <end position="533"/>
    </location>
</feature>
<dbReference type="SUPFAM" id="SSF55073">
    <property type="entry name" value="Nucleotide cyclase"/>
    <property type="match status" value="1"/>
</dbReference>
<sequence length="533" mass="58037">MDDHAMGVEELSAALLEIEEQVITDSEAGYSTAAGLEQRAAALGDEGLLMRARLCRTALALATGRLAGIAWQLQDIQAWAQRHEDRLLQARTHLISSMIERMAGDGAKALEHALSAVELLDDTATTFTQIKHRTKLADALAQIGAMDAARVRYRQAEELAQAAHQWQRLIILLNNWAFLEHEAGEFSRAQHVAARMVEYAEAHAVDLDQSALHTLADIQVANGEYQQAATTMRTCIAQHEAGHVDQADDLAYFLLTLARAQRGLGDTTAAQHSLDACRALCDESGLNGPLVQAYGEQAELHAARGDYAAAFTAQKEFVAAQERLRSKEREAEAQIRHAIFETTEAREDARRFREQALRDPLTGLHNRRFVDEELSALIAVDPALSVALVDIDHFKRINDTLSHDTGDQVLVQVAKLLETGLAAVTPDGFVARIGGEEFLAVLPATPVAEAAAKLDTIRQAIADHVCDGLPDGWSVTVSIGVAAADETSPPAQSSALADADRNLYAAKHQGRNRVVTGTPRDRRVRAYRDREGT</sequence>
<dbReference type="GO" id="GO:0005886">
    <property type="term" value="C:plasma membrane"/>
    <property type="evidence" value="ECO:0007669"/>
    <property type="project" value="TreeGrafter"/>
</dbReference>
<dbReference type="PANTHER" id="PTHR45138:SF9">
    <property type="entry name" value="DIGUANYLATE CYCLASE DGCM-RELATED"/>
    <property type="match status" value="1"/>
</dbReference>
<feature type="region of interest" description="Disordered" evidence="1">
    <location>
        <begin position="507"/>
        <end position="533"/>
    </location>
</feature>
<dbReference type="AlphaFoldDB" id="A0A4Q7ZR89"/>
<dbReference type="SMART" id="SM00267">
    <property type="entry name" value="GGDEF"/>
    <property type="match status" value="1"/>
</dbReference>
<dbReference type="RefSeq" id="WP_242625111.1">
    <property type="nucleotide sequence ID" value="NZ_SHKY01000001.1"/>
</dbReference>
<dbReference type="GO" id="GO:0043709">
    <property type="term" value="P:cell adhesion involved in single-species biofilm formation"/>
    <property type="evidence" value="ECO:0007669"/>
    <property type="project" value="TreeGrafter"/>
</dbReference>
<evidence type="ECO:0000259" key="2">
    <source>
        <dbReference type="PROSITE" id="PS50887"/>
    </source>
</evidence>
<dbReference type="Proteomes" id="UP000292564">
    <property type="component" value="Unassembled WGS sequence"/>
</dbReference>
<dbReference type="Gene3D" id="3.30.70.270">
    <property type="match status" value="1"/>
</dbReference>
<dbReference type="InterPro" id="IPR029787">
    <property type="entry name" value="Nucleotide_cyclase"/>
</dbReference>
<dbReference type="Pfam" id="PF00990">
    <property type="entry name" value="GGDEF"/>
    <property type="match status" value="1"/>
</dbReference>
<accession>A0A4Q7ZR89</accession>
<dbReference type="InterPro" id="IPR043128">
    <property type="entry name" value="Rev_trsase/Diguanyl_cyclase"/>
</dbReference>
<dbReference type="InterPro" id="IPR011990">
    <property type="entry name" value="TPR-like_helical_dom_sf"/>
</dbReference>
<evidence type="ECO:0000313" key="3">
    <source>
        <dbReference type="EMBL" id="RZU53662.1"/>
    </source>
</evidence>
<dbReference type="CDD" id="cd01949">
    <property type="entry name" value="GGDEF"/>
    <property type="match status" value="1"/>
</dbReference>
<reference evidence="3 4" key="1">
    <citation type="submission" date="2019-02" db="EMBL/GenBank/DDBJ databases">
        <title>Sequencing the genomes of 1000 actinobacteria strains.</title>
        <authorList>
            <person name="Klenk H.-P."/>
        </authorList>
    </citation>
    <scope>NUCLEOTIDE SEQUENCE [LARGE SCALE GENOMIC DNA]</scope>
    <source>
        <strain evidence="3 4">DSM 45162</strain>
    </source>
</reference>
<dbReference type="InterPro" id="IPR050469">
    <property type="entry name" value="Diguanylate_Cyclase"/>
</dbReference>
<organism evidence="3 4">
    <name type="scientific">Krasilnikovia cinnamomea</name>
    <dbReference type="NCBI Taxonomy" id="349313"/>
    <lineage>
        <taxon>Bacteria</taxon>
        <taxon>Bacillati</taxon>
        <taxon>Actinomycetota</taxon>
        <taxon>Actinomycetes</taxon>
        <taxon>Micromonosporales</taxon>
        <taxon>Micromonosporaceae</taxon>
        <taxon>Krasilnikovia</taxon>
    </lineage>
</organism>
<dbReference type="NCBIfam" id="TIGR00254">
    <property type="entry name" value="GGDEF"/>
    <property type="match status" value="1"/>
</dbReference>